<protein>
    <recommendedName>
        <fullName evidence="4">NAD-dependent epimerase/dehydratase domain-containing protein</fullName>
    </recommendedName>
</protein>
<dbReference type="CDD" id="cd08946">
    <property type="entry name" value="SDR_e"/>
    <property type="match status" value="1"/>
</dbReference>
<evidence type="ECO:0000313" key="6">
    <source>
        <dbReference type="Proteomes" id="UP001501729"/>
    </source>
</evidence>
<evidence type="ECO:0000256" key="3">
    <source>
        <dbReference type="ARBA" id="ARBA00023027"/>
    </source>
</evidence>
<evidence type="ECO:0000256" key="2">
    <source>
        <dbReference type="ARBA" id="ARBA00023002"/>
    </source>
</evidence>
<evidence type="ECO:0000256" key="1">
    <source>
        <dbReference type="ARBA" id="ARBA00007637"/>
    </source>
</evidence>
<proteinExistence type="inferred from homology"/>
<feature type="domain" description="NAD-dependent epimerase/dehydratase" evidence="4">
    <location>
        <begin position="75"/>
        <end position="250"/>
    </location>
</feature>
<dbReference type="PANTHER" id="PTHR43103:SF5">
    <property type="entry name" value="4-EPIMERASE, PUTATIVE (AFU_ORTHOLOGUE AFUA_7G00360)-RELATED"/>
    <property type="match status" value="1"/>
</dbReference>
<dbReference type="AlphaFoldDB" id="A0AAV3ULC6"/>
<dbReference type="PANTHER" id="PTHR43103">
    <property type="entry name" value="NUCLEOSIDE-DIPHOSPHATE-SUGAR EPIMERASE"/>
    <property type="match status" value="1"/>
</dbReference>
<keyword evidence="2" id="KW-0560">Oxidoreductase</keyword>
<reference evidence="5 6" key="1">
    <citation type="journal article" date="2019" name="Int. J. Syst. Evol. Microbiol.">
        <title>The Global Catalogue of Microorganisms (GCM) 10K type strain sequencing project: providing services to taxonomists for standard genome sequencing and annotation.</title>
        <authorList>
            <consortium name="The Broad Institute Genomics Platform"/>
            <consortium name="The Broad Institute Genome Sequencing Center for Infectious Disease"/>
            <person name="Wu L."/>
            <person name="Ma J."/>
        </authorList>
    </citation>
    <scope>NUCLEOTIDE SEQUENCE [LARGE SCALE GENOMIC DNA]</scope>
    <source>
        <strain evidence="5 6">JCM 17504</strain>
    </source>
</reference>
<sequence length="327" mass="36249">MFRPEQFVVALRAEIGIDVFVEEIAVYLPEVGHTGNISRWHKSVVIRRDEVIRPGIQPAGSYTSHRSHPAHMTRIAVTGAAGNVGRETLAALEEYDVTPITHSEHDDIDGEVCDVTEPAALSEILAGHDVVVHLAANPSPEADWRSTVDVNIEGTRNVFEAAREHDIDRVVFASSNHAVGMYNADDPAETETMVTGHARPVYPDDPARPDSYYGVSKVTGEALGTYFADRYGIEVVNLRIGWLLSEDELRETQTESDEHARFSRAMWLSSRDCRNAMHASVSSELPESTVTAHVTSRNDDRFLSLLESERSLGYRPRDNASETLEGR</sequence>
<comment type="caution">
    <text evidence="5">The sequence shown here is derived from an EMBL/GenBank/DDBJ whole genome shotgun (WGS) entry which is preliminary data.</text>
</comment>
<dbReference type="Pfam" id="PF01370">
    <property type="entry name" value="Epimerase"/>
    <property type="match status" value="1"/>
</dbReference>
<dbReference type="Proteomes" id="UP001501729">
    <property type="component" value="Unassembled WGS sequence"/>
</dbReference>
<accession>A0AAV3ULC6</accession>
<gene>
    <name evidence="5" type="ORF">GCM10025751_37590</name>
</gene>
<dbReference type="InterPro" id="IPR001509">
    <property type="entry name" value="Epimerase_deHydtase"/>
</dbReference>
<evidence type="ECO:0000313" key="5">
    <source>
        <dbReference type="EMBL" id="GAA5056604.1"/>
    </source>
</evidence>
<organism evidence="5 6">
    <name type="scientific">Haladaptatus pallidirubidus</name>
    <dbReference type="NCBI Taxonomy" id="1008152"/>
    <lineage>
        <taxon>Archaea</taxon>
        <taxon>Methanobacteriati</taxon>
        <taxon>Methanobacteriota</taxon>
        <taxon>Stenosarchaea group</taxon>
        <taxon>Halobacteria</taxon>
        <taxon>Halobacteriales</taxon>
        <taxon>Haladaptataceae</taxon>
        <taxon>Haladaptatus</taxon>
    </lineage>
</organism>
<dbReference type="EMBL" id="BAABKX010000015">
    <property type="protein sequence ID" value="GAA5056604.1"/>
    <property type="molecule type" value="Genomic_DNA"/>
</dbReference>
<comment type="similarity">
    <text evidence="1">Belongs to the NAD(P)-dependent epimerase/dehydratase family.</text>
</comment>
<dbReference type="SUPFAM" id="SSF51735">
    <property type="entry name" value="NAD(P)-binding Rossmann-fold domains"/>
    <property type="match status" value="1"/>
</dbReference>
<name>A0AAV3ULC6_9EURY</name>
<dbReference type="Gene3D" id="3.40.50.720">
    <property type="entry name" value="NAD(P)-binding Rossmann-like Domain"/>
    <property type="match status" value="1"/>
</dbReference>
<dbReference type="InterPro" id="IPR036291">
    <property type="entry name" value="NAD(P)-bd_dom_sf"/>
</dbReference>
<keyword evidence="6" id="KW-1185">Reference proteome</keyword>
<dbReference type="GO" id="GO:0016491">
    <property type="term" value="F:oxidoreductase activity"/>
    <property type="evidence" value="ECO:0007669"/>
    <property type="project" value="UniProtKB-KW"/>
</dbReference>
<evidence type="ECO:0000259" key="4">
    <source>
        <dbReference type="Pfam" id="PF01370"/>
    </source>
</evidence>
<keyword evidence="3" id="KW-0520">NAD</keyword>